<proteinExistence type="predicted"/>
<keyword evidence="2 4" id="KW-0863">Zinc-finger</keyword>
<evidence type="ECO:0000256" key="3">
    <source>
        <dbReference type="ARBA" id="ARBA00022833"/>
    </source>
</evidence>
<reference evidence="7" key="1">
    <citation type="submission" date="2019-08" db="EMBL/GenBank/DDBJ databases">
        <title>The improved chromosome-level genome for the pearl oyster Pinctada fucata martensii using PacBio sequencing and Hi-C.</title>
        <authorList>
            <person name="Zheng Z."/>
        </authorList>
    </citation>
    <scope>NUCLEOTIDE SEQUENCE</scope>
    <source>
        <strain evidence="7">ZZ-2019</strain>
        <tissue evidence="7">Adductor muscle</tissue>
    </source>
</reference>
<evidence type="ECO:0000313" key="7">
    <source>
        <dbReference type="EMBL" id="KAK3089996.1"/>
    </source>
</evidence>
<dbReference type="Proteomes" id="UP001186944">
    <property type="component" value="Unassembled WGS sequence"/>
</dbReference>
<dbReference type="SMART" id="SM00249">
    <property type="entry name" value="PHD"/>
    <property type="match status" value="1"/>
</dbReference>
<evidence type="ECO:0000259" key="6">
    <source>
        <dbReference type="PROSITE" id="PS50966"/>
    </source>
</evidence>
<dbReference type="InterPro" id="IPR001965">
    <property type="entry name" value="Znf_PHD"/>
</dbReference>
<dbReference type="Gene3D" id="3.30.40.10">
    <property type="entry name" value="Zinc/RING finger domain, C3HC4 (zinc finger)"/>
    <property type="match status" value="1"/>
</dbReference>
<dbReference type="PANTHER" id="PTHR47526">
    <property type="entry name" value="ATP-DEPENDENT DNA HELICASE"/>
    <property type="match status" value="1"/>
</dbReference>
<sequence>MDTGDQTCSLDDFSHWKIEALRSFLVCRGLTCTGTKQELIALSFAAHTMKMPVLPTVLEQEKSKKDAYKNLLVVDQNRLPDPMAIFDKWEDEKQGMKSWPPVFITDVTAFLMKTENEERAQEYLNQYKIGKAYEYFTSEWLKEVYYHPISSTSPYCFLRARCTPSQRLNAGSHSVWICCEKKSGSVKSAFCSCTSGLGQTCNHVAGLLFRIEAANKLGVTSCTSLPCLWIKPSENKLQPNKIKNMDFKKSIHGKIRTRPLVGRSKADFQVLPQPVSSEDERTIQNELLKSLCHVVPNACVFKGLRNTVHETATRSGEILEEEEVNVIDINNYHQETMVRNNVECITDAEVESISKITLGQSSNSQWKEIRKGKITASNFYSVHTKVNSYKKKSACDVKPILCNIMGYTDVNPNIKSLKYGREMEKVAKRNFIKVYRKKHKNVSFDECGIYLDKERPFLAATPDLLVKCSCCGEGLVELKCPLIPKCDSCLSFCMCNLPSCLRKSDRLPKLKHTTSYYGQIQGQLAITGRKWCILYIYTCNGSYDEQITFDRDFYSEMLANLDFFYYSFVLPEIKSRSLRTMMQQVSCNSADTPEPMEVDDHQDGDTYFCPHCNFKVANEVIDIKDRSICCDSCKLWYHFSCVGITNKNLKSLPSWHCRKCMES</sequence>
<keyword evidence="8" id="KW-1185">Reference proteome</keyword>
<dbReference type="GO" id="GO:0008270">
    <property type="term" value="F:zinc ion binding"/>
    <property type="evidence" value="ECO:0007669"/>
    <property type="project" value="UniProtKB-KW"/>
</dbReference>
<dbReference type="InterPro" id="IPR007527">
    <property type="entry name" value="Znf_SWIM"/>
</dbReference>
<gene>
    <name evidence="7" type="ORF">FSP39_008306</name>
</gene>
<feature type="domain" description="SWIM-type" evidence="6">
    <location>
        <begin position="173"/>
        <end position="212"/>
    </location>
</feature>
<dbReference type="Pfam" id="PF02037">
    <property type="entry name" value="SAP"/>
    <property type="match status" value="1"/>
</dbReference>
<dbReference type="PROSITE" id="PS01359">
    <property type="entry name" value="ZF_PHD_1"/>
    <property type="match status" value="1"/>
</dbReference>
<dbReference type="InterPro" id="IPR019080">
    <property type="entry name" value="YqaJ_viral_recombinase"/>
</dbReference>
<dbReference type="InterPro" id="IPR003034">
    <property type="entry name" value="SAP_dom"/>
</dbReference>
<dbReference type="AlphaFoldDB" id="A0AA89BQ87"/>
<protein>
    <submittedName>
        <fullName evidence="7">Uncharacterized protein</fullName>
    </submittedName>
</protein>
<dbReference type="EMBL" id="VSWD01000010">
    <property type="protein sequence ID" value="KAK3089996.1"/>
    <property type="molecule type" value="Genomic_DNA"/>
</dbReference>
<dbReference type="Pfam" id="PF00628">
    <property type="entry name" value="PHD"/>
    <property type="match status" value="1"/>
</dbReference>
<dbReference type="InterPro" id="IPR013083">
    <property type="entry name" value="Znf_RING/FYVE/PHD"/>
</dbReference>
<dbReference type="PANTHER" id="PTHR47526:SF3">
    <property type="entry name" value="PHD-TYPE DOMAIN-CONTAINING PROTEIN"/>
    <property type="match status" value="1"/>
</dbReference>
<organism evidence="7 8">
    <name type="scientific">Pinctada imbricata</name>
    <name type="common">Atlantic pearl-oyster</name>
    <name type="synonym">Pinctada martensii</name>
    <dbReference type="NCBI Taxonomy" id="66713"/>
    <lineage>
        <taxon>Eukaryota</taxon>
        <taxon>Metazoa</taxon>
        <taxon>Spiralia</taxon>
        <taxon>Lophotrochozoa</taxon>
        <taxon>Mollusca</taxon>
        <taxon>Bivalvia</taxon>
        <taxon>Autobranchia</taxon>
        <taxon>Pteriomorphia</taxon>
        <taxon>Pterioida</taxon>
        <taxon>Pterioidea</taxon>
        <taxon>Pteriidae</taxon>
        <taxon>Pinctada</taxon>
    </lineage>
</organism>
<dbReference type="CDD" id="cd15517">
    <property type="entry name" value="PHD_TCF19_like"/>
    <property type="match status" value="1"/>
</dbReference>
<dbReference type="GO" id="GO:0006281">
    <property type="term" value="P:DNA repair"/>
    <property type="evidence" value="ECO:0007669"/>
    <property type="project" value="UniProtKB-ARBA"/>
</dbReference>
<feature type="domain" description="PHD-type" evidence="5">
    <location>
        <begin position="606"/>
        <end position="663"/>
    </location>
</feature>
<name>A0AA89BQ87_PINIB</name>
<evidence type="ECO:0000256" key="4">
    <source>
        <dbReference type="PROSITE-ProRule" id="PRU00325"/>
    </source>
</evidence>
<dbReference type="PROSITE" id="PS50016">
    <property type="entry name" value="ZF_PHD_2"/>
    <property type="match status" value="1"/>
</dbReference>
<dbReference type="SUPFAM" id="SSF52980">
    <property type="entry name" value="Restriction endonuclease-like"/>
    <property type="match status" value="1"/>
</dbReference>
<keyword evidence="3" id="KW-0862">Zinc</keyword>
<dbReference type="InterPro" id="IPR011011">
    <property type="entry name" value="Znf_FYVE_PHD"/>
</dbReference>
<dbReference type="Gene3D" id="3.90.320.10">
    <property type="match status" value="1"/>
</dbReference>
<dbReference type="InterPro" id="IPR011604">
    <property type="entry name" value="PDDEXK-like_dom_sf"/>
</dbReference>
<dbReference type="Pfam" id="PF09588">
    <property type="entry name" value="YqaJ"/>
    <property type="match status" value="1"/>
</dbReference>
<dbReference type="InterPro" id="IPR011335">
    <property type="entry name" value="Restrct_endonuc-II-like"/>
</dbReference>
<evidence type="ECO:0000259" key="5">
    <source>
        <dbReference type="PROSITE" id="PS50016"/>
    </source>
</evidence>
<dbReference type="CDD" id="cd22343">
    <property type="entry name" value="PDDEXK_lambda_exonuclease-like"/>
    <property type="match status" value="1"/>
</dbReference>
<dbReference type="InterPro" id="IPR019786">
    <property type="entry name" value="Zinc_finger_PHD-type_CS"/>
</dbReference>
<comment type="caution">
    <text evidence="7">The sequence shown here is derived from an EMBL/GenBank/DDBJ whole genome shotgun (WGS) entry which is preliminary data.</text>
</comment>
<dbReference type="PROSITE" id="PS50966">
    <property type="entry name" value="ZF_SWIM"/>
    <property type="match status" value="1"/>
</dbReference>
<evidence type="ECO:0000256" key="2">
    <source>
        <dbReference type="ARBA" id="ARBA00022771"/>
    </source>
</evidence>
<dbReference type="InterPro" id="IPR019787">
    <property type="entry name" value="Znf_PHD-finger"/>
</dbReference>
<dbReference type="SUPFAM" id="SSF57903">
    <property type="entry name" value="FYVE/PHD zinc finger"/>
    <property type="match status" value="1"/>
</dbReference>
<accession>A0AA89BQ87</accession>
<evidence type="ECO:0000313" key="8">
    <source>
        <dbReference type="Proteomes" id="UP001186944"/>
    </source>
</evidence>
<keyword evidence="1" id="KW-0479">Metal-binding</keyword>
<evidence type="ECO:0000256" key="1">
    <source>
        <dbReference type="ARBA" id="ARBA00022723"/>
    </source>
</evidence>